<dbReference type="InterPro" id="IPR011249">
    <property type="entry name" value="Metalloenz_LuxS/M16"/>
</dbReference>
<evidence type="ECO:0000259" key="3">
    <source>
        <dbReference type="Pfam" id="PF05193"/>
    </source>
</evidence>
<evidence type="ECO:0000313" key="5">
    <source>
        <dbReference type="Proteomes" id="UP000177197"/>
    </source>
</evidence>
<feature type="domain" description="Peptidase M16 C-terminal" evidence="3">
    <location>
        <begin position="172"/>
        <end position="334"/>
    </location>
</feature>
<dbReference type="InterPro" id="IPR007863">
    <property type="entry name" value="Peptidase_M16_C"/>
</dbReference>
<protein>
    <recommendedName>
        <fullName evidence="6">Peptidase M16</fullName>
    </recommendedName>
</protein>
<dbReference type="Gene3D" id="3.30.830.10">
    <property type="entry name" value="Metalloenzyme, LuxS/M16 peptidase-like"/>
    <property type="match status" value="2"/>
</dbReference>
<dbReference type="EMBL" id="MEYV01000010">
    <property type="protein sequence ID" value="OGD40351.1"/>
    <property type="molecule type" value="Genomic_DNA"/>
</dbReference>
<dbReference type="Pfam" id="PF00675">
    <property type="entry name" value="Peptidase_M16"/>
    <property type="match status" value="1"/>
</dbReference>
<evidence type="ECO:0000256" key="1">
    <source>
        <dbReference type="ARBA" id="ARBA00007261"/>
    </source>
</evidence>
<feature type="domain" description="Peptidase M16 N-terminal" evidence="2">
    <location>
        <begin position="21"/>
        <end position="165"/>
    </location>
</feature>
<dbReference type="GO" id="GO:0046872">
    <property type="term" value="F:metal ion binding"/>
    <property type="evidence" value="ECO:0007669"/>
    <property type="project" value="InterPro"/>
</dbReference>
<name>A0A1F5CBS1_9BACT</name>
<comment type="caution">
    <text evidence="4">The sequence shown here is derived from an EMBL/GenBank/DDBJ whole genome shotgun (WGS) entry which is preliminary data.</text>
</comment>
<dbReference type="Pfam" id="PF05193">
    <property type="entry name" value="Peptidase_M16_C"/>
    <property type="match status" value="1"/>
</dbReference>
<dbReference type="SUPFAM" id="SSF63411">
    <property type="entry name" value="LuxS/MPP-like metallohydrolase"/>
    <property type="match status" value="2"/>
</dbReference>
<accession>A0A1F5CBS1</accession>
<sequence>MDARWQKVLISDLGLLVHILDMPAANSVACGVLVRAGTRDERWPEEAGLAHALEHMIFQGTRDFPDSQSSSAYIEDVGGGLDAATSGESTLFYNQVPFLEIERAIYTLSQLLLHSTFGEDRIKPEMQNVIQEIRMTRDNAQEHLLEWAKSLTYGRHPLGRPTLGTEKAVAKFERRHFQSFYSHYYNRNNFDFIIVGRIDSVNQVIDLIRKYFADLPDGPPNDREIITKIGGRNNFSFENRDLEQVHIAMLAPTVKGACREARALGVFEAMIGGGASFPLFVEVREKSGLCYEIWADHALFSDISVFVAYVGTDPRRYKEAVEKIFKVIRSAKDDAVLLEKSKKRMTGGLALQYDNPLKVLVGSASIIGLYGNGRDYSEIIKEIQSISIGEVEAVVDQYLLYNPHAAFTFAYMAPNDLFPTQQLDLGESMCLGFDCL</sequence>
<evidence type="ECO:0008006" key="6">
    <source>
        <dbReference type="Google" id="ProtNLM"/>
    </source>
</evidence>
<dbReference type="PANTHER" id="PTHR11851:SF49">
    <property type="entry name" value="MITOCHONDRIAL-PROCESSING PEPTIDASE SUBUNIT ALPHA"/>
    <property type="match status" value="1"/>
</dbReference>
<gene>
    <name evidence="4" type="ORF">A3I30_03620</name>
</gene>
<reference evidence="4 5" key="1">
    <citation type="journal article" date="2016" name="Nat. Commun.">
        <title>Thousands of microbial genomes shed light on interconnected biogeochemical processes in an aquifer system.</title>
        <authorList>
            <person name="Anantharaman K."/>
            <person name="Brown C.T."/>
            <person name="Hug L.A."/>
            <person name="Sharon I."/>
            <person name="Castelle C.J."/>
            <person name="Probst A.J."/>
            <person name="Thomas B.C."/>
            <person name="Singh A."/>
            <person name="Wilkins M.J."/>
            <person name="Karaoz U."/>
            <person name="Brodie E.L."/>
            <person name="Williams K.H."/>
            <person name="Hubbard S.S."/>
            <person name="Banfield J.F."/>
        </authorList>
    </citation>
    <scope>NUCLEOTIDE SEQUENCE [LARGE SCALE GENOMIC DNA]</scope>
</reference>
<evidence type="ECO:0000259" key="2">
    <source>
        <dbReference type="Pfam" id="PF00675"/>
    </source>
</evidence>
<proteinExistence type="inferred from homology"/>
<dbReference type="AlphaFoldDB" id="A0A1F5CBS1"/>
<dbReference type="InterPro" id="IPR050361">
    <property type="entry name" value="MPP/UQCRC_Complex"/>
</dbReference>
<evidence type="ECO:0000313" key="4">
    <source>
        <dbReference type="EMBL" id="OGD40351.1"/>
    </source>
</evidence>
<comment type="similarity">
    <text evidence="1">Belongs to the peptidase M16 family.</text>
</comment>
<dbReference type="Proteomes" id="UP000177197">
    <property type="component" value="Unassembled WGS sequence"/>
</dbReference>
<dbReference type="PANTHER" id="PTHR11851">
    <property type="entry name" value="METALLOPROTEASE"/>
    <property type="match status" value="1"/>
</dbReference>
<dbReference type="InterPro" id="IPR011765">
    <property type="entry name" value="Pept_M16_N"/>
</dbReference>
<organism evidence="4 5">
    <name type="scientific">Candidatus Azambacteria bacterium RIFCSPLOWO2_02_FULL_44_14</name>
    <dbReference type="NCBI Taxonomy" id="1797306"/>
    <lineage>
        <taxon>Bacteria</taxon>
        <taxon>Candidatus Azamiibacteriota</taxon>
    </lineage>
</organism>